<keyword evidence="3" id="KW-0418">Kinase</keyword>
<dbReference type="EMBL" id="JADOTZ010000001">
    <property type="protein sequence ID" value="MBG6083927.1"/>
    <property type="molecule type" value="Genomic_DNA"/>
</dbReference>
<feature type="region of interest" description="Disordered" evidence="2">
    <location>
        <begin position="1"/>
        <end position="28"/>
    </location>
</feature>
<dbReference type="InterPro" id="IPR036390">
    <property type="entry name" value="WH_DNA-bd_sf"/>
</dbReference>
<comment type="similarity">
    <text evidence="1">Belongs to the ROK (NagC/XylR) family.</text>
</comment>
<dbReference type="SUPFAM" id="SSF53067">
    <property type="entry name" value="Actin-like ATPase domain"/>
    <property type="match status" value="1"/>
</dbReference>
<sequence>MKTLAGVQTGHRARPERLPGATSSQREATARRILAAAWDGEPRTASELMDRTALTRATVLSVCKELVTAGWLTEEDDARKAGSYARGRPALRYRFAPASRLVVGVDAGQHSFKAHVATLQGRVLGRARRPQDPAADGPARRAELATVVDEALSDAAVSAERIAGVVIGAPAPVDLDGHSPSDAAENFWPRMNPDFVTVFAERDWSVIVDNDANLAALAEAGSGDAVNAYATLLSGERFGVGIVVDGRLLRGSRGGVGEMRVLDMVSGVGDPHGLAHWARQEIQAAAERGLLEESALGNLERDQIEAHHVFAAARCGDALALQVVDALGERLAPVVMLLSGLLDLDRIIIAGAVAESIEPVLQRARQIMAHDVTMSHAELVASTWGNGVVLQGAVEAAIAMVRSGPLGTAAS</sequence>
<dbReference type="Gene3D" id="1.10.10.10">
    <property type="entry name" value="Winged helix-like DNA-binding domain superfamily/Winged helix DNA-binding domain"/>
    <property type="match status" value="1"/>
</dbReference>
<dbReference type="GO" id="GO:0016301">
    <property type="term" value="F:kinase activity"/>
    <property type="evidence" value="ECO:0007669"/>
    <property type="project" value="UniProtKB-KW"/>
</dbReference>
<name>A0A931GET9_9MICC</name>
<protein>
    <submittedName>
        <fullName evidence="3">NBD/HSP70 family sugar kinase</fullName>
    </submittedName>
</protein>
<organism evidence="3 4">
    <name type="scientific">Zhihengliuella flava</name>
    <dbReference type="NCBI Taxonomy" id="1285193"/>
    <lineage>
        <taxon>Bacteria</taxon>
        <taxon>Bacillati</taxon>
        <taxon>Actinomycetota</taxon>
        <taxon>Actinomycetes</taxon>
        <taxon>Micrococcales</taxon>
        <taxon>Micrococcaceae</taxon>
        <taxon>Zhihengliuella</taxon>
    </lineage>
</organism>
<accession>A0A931GET9</accession>
<keyword evidence="4" id="KW-1185">Reference proteome</keyword>
<evidence type="ECO:0000313" key="4">
    <source>
        <dbReference type="Proteomes" id="UP000625033"/>
    </source>
</evidence>
<evidence type="ECO:0000256" key="1">
    <source>
        <dbReference type="ARBA" id="ARBA00006479"/>
    </source>
</evidence>
<evidence type="ECO:0000313" key="3">
    <source>
        <dbReference type="EMBL" id="MBG6083927.1"/>
    </source>
</evidence>
<dbReference type="Gene3D" id="3.30.420.40">
    <property type="match status" value="2"/>
</dbReference>
<dbReference type="Pfam" id="PF00480">
    <property type="entry name" value="ROK"/>
    <property type="match status" value="1"/>
</dbReference>
<dbReference type="PANTHER" id="PTHR18964:SF149">
    <property type="entry name" value="BIFUNCTIONAL UDP-N-ACETYLGLUCOSAMINE 2-EPIMERASE_N-ACETYLMANNOSAMINE KINASE"/>
    <property type="match status" value="1"/>
</dbReference>
<evidence type="ECO:0000256" key="2">
    <source>
        <dbReference type="SAM" id="MobiDB-lite"/>
    </source>
</evidence>
<reference evidence="3" key="1">
    <citation type="submission" date="2020-11" db="EMBL/GenBank/DDBJ databases">
        <title>Sequencing the genomes of 1000 actinobacteria strains.</title>
        <authorList>
            <person name="Klenk H.-P."/>
        </authorList>
    </citation>
    <scope>NUCLEOTIDE SEQUENCE</scope>
    <source>
        <strain evidence="3">DSM 26152</strain>
    </source>
</reference>
<dbReference type="InterPro" id="IPR043129">
    <property type="entry name" value="ATPase_NBD"/>
</dbReference>
<dbReference type="PANTHER" id="PTHR18964">
    <property type="entry name" value="ROK (REPRESSOR, ORF, KINASE) FAMILY"/>
    <property type="match status" value="1"/>
</dbReference>
<dbReference type="Proteomes" id="UP000625033">
    <property type="component" value="Unassembled WGS sequence"/>
</dbReference>
<gene>
    <name evidence="3" type="ORF">IW252_000694</name>
</gene>
<dbReference type="AlphaFoldDB" id="A0A931GET9"/>
<proteinExistence type="inferred from homology"/>
<dbReference type="SUPFAM" id="SSF46785">
    <property type="entry name" value="Winged helix' DNA-binding domain"/>
    <property type="match status" value="1"/>
</dbReference>
<dbReference type="InterPro" id="IPR000600">
    <property type="entry name" value="ROK"/>
</dbReference>
<dbReference type="InterPro" id="IPR036388">
    <property type="entry name" value="WH-like_DNA-bd_sf"/>
</dbReference>
<dbReference type="RefSeq" id="WP_196835308.1">
    <property type="nucleotide sequence ID" value="NZ_JADOTZ010000001.1"/>
</dbReference>
<comment type="caution">
    <text evidence="3">The sequence shown here is derived from an EMBL/GenBank/DDBJ whole genome shotgun (WGS) entry which is preliminary data.</text>
</comment>
<keyword evidence="3" id="KW-0808">Transferase</keyword>